<dbReference type="InterPro" id="IPR000073">
    <property type="entry name" value="AB_hydrolase_1"/>
</dbReference>
<dbReference type="InterPro" id="IPR050266">
    <property type="entry name" value="AB_hydrolase_sf"/>
</dbReference>
<dbReference type="GO" id="GO:0016020">
    <property type="term" value="C:membrane"/>
    <property type="evidence" value="ECO:0007669"/>
    <property type="project" value="TreeGrafter"/>
</dbReference>
<dbReference type="PANTHER" id="PTHR43798">
    <property type="entry name" value="MONOACYLGLYCEROL LIPASE"/>
    <property type="match status" value="1"/>
</dbReference>
<evidence type="ECO:0000259" key="2">
    <source>
        <dbReference type="Pfam" id="PF12697"/>
    </source>
</evidence>
<sequence length="283" mass="29665">METLTAPTVSGHSATHFEEQLDAALVMNALLNTDGRAAISDKGTGRAILVLHGGGGVSTVFGLSQALVAQARVILPTHPGFDGTPRPAHLASVTELAHFYLTLLEKLGLDDVVVIGSSIGGWIAAEMAVINASRIKGLILLNSVGIQVPGETLTDVSRLTPPELIRLASHNPELILRNMPPPTAERQAIQAANAASLAAYTKSTSMMAPGLREKLALVAVPVLVLWGESDGIAAPNYGKAYAEAFAKGKFELITEAGHLPQIEQPARVLAHIENFISELDSAA</sequence>
<feature type="domain" description="AB hydrolase-1" evidence="2">
    <location>
        <begin position="48"/>
        <end position="270"/>
    </location>
</feature>
<keyword evidence="1 3" id="KW-0378">Hydrolase</keyword>
<keyword evidence="4" id="KW-1185">Reference proteome</keyword>
<name>A0A2S9GZU2_9BURK</name>
<gene>
    <name evidence="3" type="ORF">S2091_1956</name>
</gene>
<dbReference type="RefSeq" id="WP_105531619.1">
    <property type="nucleotide sequence ID" value="NZ_PUGF01000008.1"/>
</dbReference>
<dbReference type="AlphaFoldDB" id="A0A2S9GZU2"/>
<dbReference type="PRINTS" id="PR00111">
    <property type="entry name" value="ABHYDROLASE"/>
</dbReference>
<reference evidence="3 4" key="1">
    <citation type="submission" date="2018-02" db="EMBL/GenBank/DDBJ databases">
        <title>Solimicrobium silvestre gen. nov., sp. nov., isolated from alpine forest soil.</title>
        <authorList>
            <person name="Margesin R."/>
            <person name="Albuquerque L."/>
            <person name="Zhang D.-C."/>
            <person name="Froufe H.J.C."/>
            <person name="Severino R."/>
            <person name="Roxo I."/>
            <person name="Egas C."/>
            <person name="Da Costa M.S."/>
        </authorList>
    </citation>
    <scope>NUCLEOTIDE SEQUENCE [LARGE SCALE GENOMIC DNA]</scope>
    <source>
        <strain evidence="3 4">S20-91</strain>
    </source>
</reference>
<keyword evidence="3" id="KW-0808">Transferase</keyword>
<dbReference type="EMBL" id="PUGF01000008">
    <property type="protein sequence ID" value="PRC93218.1"/>
    <property type="molecule type" value="Genomic_DNA"/>
</dbReference>
<comment type="caution">
    <text evidence="3">The sequence shown here is derived from an EMBL/GenBank/DDBJ whole genome shotgun (WGS) entry which is preliminary data.</text>
</comment>
<dbReference type="Pfam" id="PF12697">
    <property type="entry name" value="Abhydrolase_6"/>
    <property type="match status" value="1"/>
</dbReference>
<dbReference type="SUPFAM" id="SSF53474">
    <property type="entry name" value="alpha/beta-Hydrolases"/>
    <property type="match status" value="1"/>
</dbReference>
<dbReference type="GO" id="GO:0016746">
    <property type="term" value="F:acyltransferase activity"/>
    <property type="evidence" value="ECO:0007669"/>
    <property type="project" value="UniProtKB-KW"/>
</dbReference>
<evidence type="ECO:0000256" key="1">
    <source>
        <dbReference type="ARBA" id="ARBA00022801"/>
    </source>
</evidence>
<organism evidence="3 4">
    <name type="scientific">Solimicrobium silvestre</name>
    <dbReference type="NCBI Taxonomy" id="2099400"/>
    <lineage>
        <taxon>Bacteria</taxon>
        <taxon>Pseudomonadati</taxon>
        <taxon>Pseudomonadota</taxon>
        <taxon>Betaproteobacteria</taxon>
        <taxon>Burkholderiales</taxon>
        <taxon>Oxalobacteraceae</taxon>
        <taxon>Solimicrobium</taxon>
    </lineage>
</organism>
<dbReference type="PANTHER" id="PTHR43798:SF31">
    <property type="entry name" value="AB HYDROLASE SUPERFAMILY PROTEIN YCLE"/>
    <property type="match status" value="1"/>
</dbReference>
<dbReference type="OrthoDB" id="5853561at2"/>
<protein>
    <submittedName>
        <fullName evidence="3">Putative hydrolases or acyltransferases (Alpha/beta hydrolase superfamily)</fullName>
    </submittedName>
</protein>
<proteinExistence type="predicted"/>
<evidence type="ECO:0000313" key="3">
    <source>
        <dbReference type="EMBL" id="PRC93218.1"/>
    </source>
</evidence>
<keyword evidence="3" id="KW-0012">Acyltransferase</keyword>
<dbReference type="GO" id="GO:0016787">
    <property type="term" value="F:hydrolase activity"/>
    <property type="evidence" value="ECO:0007669"/>
    <property type="project" value="UniProtKB-KW"/>
</dbReference>
<accession>A0A2S9GZU2</accession>
<evidence type="ECO:0000313" key="4">
    <source>
        <dbReference type="Proteomes" id="UP000237839"/>
    </source>
</evidence>
<dbReference type="Proteomes" id="UP000237839">
    <property type="component" value="Unassembled WGS sequence"/>
</dbReference>
<dbReference type="InterPro" id="IPR029058">
    <property type="entry name" value="AB_hydrolase_fold"/>
</dbReference>
<dbReference type="Gene3D" id="3.40.50.1820">
    <property type="entry name" value="alpha/beta hydrolase"/>
    <property type="match status" value="1"/>
</dbReference>